<feature type="region of interest" description="Disordered" evidence="1">
    <location>
        <begin position="1"/>
        <end position="42"/>
    </location>
</feature>
<sequence>MRERERERERERVQQPAQQREKERVQQPAQQREKERVQQPTQQLYSRSFGDLLFTEVGVMFSSRALQTVHLSDQTKAEMYVCFVLVFNYKINYQYVIDKMGGSNRLARGTLL</sequence>
<evidence type="ECO:0000313" key="3">
    <source>
        <dbReference type="Proteomes" id="UP000237105"/>
    </source>
</evidence>
<evidence type="ECO:0000313" key="2">
    <source>
        <dbReference type="EMBL" id="PON45801.1"/>
    </source>
</evidence>
<feature type="compositionally biased region" description="Basic and acidic residues" evidence="1">
    <location>
        <begin position="1"/>
        <end position="37"/>
    </location>
</feature>
<gene>
    <name evidence="2" type="ORF">PanWU01x14_255820</name>
</gene>
<name>A0A2P5BAJ0_PARAD</name>
<organism evidence="2 3">
    <name type="scientific">Parasponia andersonii</name>
    <name type="common">Sponia andersonii</name>
    <dbReference type="NCBI Taxonomy" id="3476"/>
    <lineage>
        <taxon>Eukaryota</taxon>
        <taxon>Viridiplantae</taxon>
        <taxon>Streptophyta</taxon>
        <taxon>Embryophyta</taxon>
        <taxon>Tracheophyta</taxon>
        <taxon>Spermatophyta</taxon>
        <taxon>Magnoliopsida</taxon>
        <taxon>eudicotyledons</taxon>
        <taxon>Gunneridae</taxon>
        <taxon>Pentapetalae</taxon>
        <taxon>rosids</taxon>
        <taxon>fabids</taxon>
        <taxon>Rosales</taxon>
        <taxon>Cannabaceae</taxon>
        <taxon>Parasponia</taxon>
    </lineage>
</organism>
<comment type="caution">
    <text evidence="2">The sequence shown here is derived from an EMBL/GenBank/DDBJ whole genome shotgun (WGS) entry which is preliminary data.</text>
</comment>
<dbReference type="AlphaFoldDB" id="A0A2P5BAJ0"/>
<dbReference type="EMBL" id="JXTB01000323">
    <property type="protein sequence ID" value="PON45801.1"/>
    <property type="molecule type" value="Genomic_DNA"/>
</dbReference>
<reference evidence="3" key="1">
    <citation type="submission" date="2016-06" db="EMBL/GenBank/DDBJ databases">
        <title>Parallel loss of symbiosis genes in relatives of nitrogen-fixing non-legume Parasponia.</title>
        <authorList>
            <person name="Van Velzen R."/>
            <person name="Holmer R."/>
            <person name="Bu F."/>
            <person name="Rutten L."/>
            <person name="Van Zeijl A."/>
            <person name="Liu W."/>
            <person name="Santuari L."/>
            <person name="Cao Q."/>
            <person name="Sharma T."/>
            <person name="Shen D."/>
            <person name="Roswanjaya Y."/>
            <person name="Wardhani T."/>
            <person name="Kalhor M.S."/>
            <person name="Jansen J."/>
            <person name="Van den Hoogen J."/>
            <person name="Gungor B."/>
            <person name="Hartog M."/>
            <person name="Hontelez J."/>
            <person name="Verver J."/>
            <person name="Yang W.-C."/>
            <person name="Schijlen E."/>
            <person name="Repin R."/>
            <person name="Schilthuizen M."/>
            <person name="Schranz E."/>
            <person name="Heidstra R."/>
            <person name="Miyata K."/>
            <person name="Fedorova E."/>
            <person name="Kohlen W."/>
            <person name="Bisseling T."/>
            <person name="Smit S."/>
            <person name="Geurts R."/>
        </authorList>
    </citation>
    <scope>NUCLEOTIDE SEQUENCE [LARGE SCALE GENOMIC DNA]</scope>
    <source>
        <strain evidence="3">cv. WU1-14</strain>
    </source>
</reference>
<keyword evidence="3" id="KW-1185">Reference proteome</keyword>
<accession>A0A2P5BAJ0</accession>
<dbReference type="Proteomes" id="UP000237105">
    <property type="component" value="Unassembled WGS sequence"/>
</dbReference>
<evidence type="ECO:0000256" key="1">
    <source>
        <dbReference type="SAM" id="MobiDB-lite"/>
    </source>
</evidence>
<protein>
    <submittedName>
        <fullName evidence="2">Uncharacterized protein</fullName>
    </submittedName>
</protein>
<proteinExistence type="predicted"/>